<protein>
    <recommendedName>
        <fullName evidence="3">RNAse</fullName>
    </recommendedName>
</protein>
<dbReference type="PANTHER" id="PTHR39961:SF1">
    <property type="entry name" value="DUF458 DOMAIN-CONTAINING PROTEIN"/>
    <property type="match status" value="1"/>
</dbReference>
<comment type="caution">
    <text evidence="1">The sequence shown here is derived from an EMBL/GenBank/DDBJ whole genome shotgun (WGS) entry which is preliminary data.</text>
</comment>
<keyword evidence="2" id="KW-1185">Reference proteome</keyword>
<evidence type="ECO:0000313" key="2">
    <source>
        <dbReference type="Proteomes" id="UP000030832"/>
    </source>
</evidence>
<dbReference type="eggNOG" id="COG1978">
    <property type="taxonomic scope" value="Bacteria"/>
</dbReference>
<dbReference type="Proteomes" id="UP000030832">
    <property type="component" value="Unassembled WGS sequence"/>
</dbReference>
<dbReference type="Pfam" id="PF04308">
    <property type="entry name" value="RNaseH_like"/>
    <property type="match status" value="1"/>
</dbReference>
<proteinExistence type="predicted"/>
<organism evidence="1 2">
    <name type="scientific">Halalkalibacter okhensis</name>
    <dbReference type="NCBI Taxonomy" id="333138"/>
    <lineage>
        <taxon>Bacteria</taxon>
        <taxon>Bacillati</taxon>
        <taxon>Bacillota</taxon>
        <taxon>Bacilli</taxon>
        <taxon>Bacillales</taxon>
        <taxon>Bacillaceae</taxon>
        <taxon>Halalkalibacter</taxon>
    </lineage>
</organism>
<name>A0A0B0IFV2_9BACI</name>
<evidence type="ECO:0008006" key="3">
    <source>
        <dbReference type="Google" id="ProtNLM"/>
    </source>
</evidence>
<accession>A0A0B0IFV2</accession>
<dbReference type="AlphaFoldDB" id="A0A0B0IFV2"/>
<dbReference type="EMBL" id="JRJU01000027">
    <property type="protein sequence ID" value="KHF38919.1"/>
    <property type="molecule type" value="Genomic_DNA"/>
</dbReference>
<dbReference type="PANTHER" id="PTHR39961">
    <property type="entry name" value="HYPOTHETICAL CYTOSOLIC PROTEIN"/>
    <property type="match status" value="1"/>
</dbReference>
<sequence length="182" mass="21042">MKRQERLHYKFQNLQEKNMSFEQVFKRILKFMSLNPRGNYRLMVGTDSQVHARCTVFITGIVIQNTGKGAWACIRKIMVPRKMLHLHERISLETTLTEEIVSMFTDSKKNKMIDIVLPYVYQGATFSIEGHIDIGSGQRNKTREYVQEMVTRLETMGVEPKIKPDAFVASSYANKYTKKVGG</sequence>
<evidence type="ECO:0000313" key="1">
    <source>
        <dbReference type="EMBL" id="KHF38919.1"/>
    </source>
</evidence>
<dbReference type="InterPro" id="IPR007405">
    <property type="entry name" value="Phage_KVP40_Orf299"/>
</dbReference>
<dbReference type="STRING" id="333138.LQ50_18495"/>
<reference evidence="1 2" key="1">
    <citation type="submission" date="2014-09" db="EMBL/GenBank/DDBJ databases">
        <title>Genome sequencing and annotation of Bacillus Okhensis strain Kh10-101T.</title>
        <authorList>
            <person name="Prakash J.S."/>
        </authorList>
    </citation>
    <scope>NUCLEOTIDE SEQUENCE [LARGE SCALE GENOMIC DNA]</scope>
    <source>
        <strain evidence="2">Kh10-101T</strain>
    </source>
</reference>
<gene>
    <name evidence="1" type="ORF">LQ50_18495</name>
</gene>